<evidence type="ECO:0000313" key="1">
    <source>
        <dbReference type="EMBL" id="KAJ4713778.1"/>
    </source>
</evidence>
<evidence type="ECO:0000313" key="2">
    <source>
        <dbReference type="Proteomes" id="UP001164539"/>
    </source>
</evidence>
<accession>A0ACC1XR17</accession>
<dbReference type="Proteomes" id="UP001164539">
    <property type="component" value="Chromosome 8"/>
</dbReference>
<reference evidence="1 2" key="1">
    <citation type="journal article" date="2023" name="Science">
        <title>Complex scaffold remodeling in plant triterpene biosynthesis.</title>
        <authorList>
            <person name="De La Pena R."/>
            <person name="Hodgson H."/>
            <person name="Liu J.C."/>
            <person name="Stephenson M.J."/>
            <person name="Martin A.C."/>
            <person name="Owen C."/>
            <person name="Harkess A."/>
            <person name="Leebens-Mack J."/>
            <person name="Jimenez L.E."/>
            <person name="Osbourn A."/>
            <person name="Sattely E.S."/>
        </authorList>
    </citation>
    <scope>NUCLEOTIDE SEQUENCE [LARGE SCALE GENOMIC DNA]</scope>
    <source>
        <strain evidence="2">cv. JPN11</strain>
        <tissue evidence="1">Leaf</tissue>
    </source>
</reference>
<proteinExistence type="predicted"/>
<keyword evidence="2" id="KW-1185">Reference proteome</keyword>
<name>A0ACC1XR17_MELAZ</name>
<protein>
    <submittedName>
        <fullName evidence="1">Kinase family protein</fullName>
    </submittedName>
</protein>
<gene>
    <name evidence="1" type="ORF">OWV82_015826</name>
</gene>
<organism evidence="1 2">
    <name type="scientific">Melia azedarach</name>
    <name type="common">Chinaberry tree</name>
    <dbReference type="NCBI Taxonomy" id="155640"/>
    <lineage>
        <taxon>Eukaryota</taxon>
        <taxon>Viridiplantae</taxon>
        <taxon>Streptophyta</taxon>
        <taxon>Embryophyta</taxon>
        <taxon>Tracheophyta</taxon>
        <taxon>Spermatophyta</taxon>
        <taxon>Magnoliopsida</taxon>
        <taxon>eudicotyledons</taxon>
        <taxon>Gunneridae</taxon>
        <taxon>Pentapetalae</taxon>
        <taxon>rosids</taxon>
        <taxon>malvids</taxon>
        <taxon>Sapindales</taxon>
        <taxon>Meliaceae</taxon>
        <taxon>Melia</taxon>
    </lineage>
</organism>
<sequence>MGCICSKGAAPDDEIHESDRQKQMNISSVQLVAPAPSLKEEAEAKPGGNEGSVRPGLRSNVGSGSVTVPLDEGERTMIVERPRRNHHQRCATMDVGTTLVAVGLQPQMSRIICLPVGPEGDQNVAGWPSWLTSVAGEAIKGWAPRRADSFEKIDKIGQGTYSSVYKARDLETGKIVALKKVRFVNMDPESVRFMAREIHILRKLDHPNVMKLEGLVTSRMSGSLYLVFEYMEHDLAGLATTPGNKFTESQIKCYMQQLFRGLEHCHNRGVLHRDIKGSNLLINNEGVLKIGDFGLATLFEPDQNQPLTSRVVTLWYRAPELLLGATQYGAAIDMWSAGCILAELFAGKPIMPGRTEVEQMHKIFKLCGSPSEDYWRKKKFATSFKPQQPYKCCVSETFRNFPRSALALVEKLLAIEPEVRGSASSALRSEFFTMEPLPCDPSKLPKYPPSKELDAKVRDEEARRRKAEAVRGRGPESVRRGSRDLDAVRTPEFIAPGQSKKASISHKFNNQNDSVSGFRIEPPRGAAQNRYAQSSTVVHPSASWNKNASSTRNNHELRTQRSHLPQQPADFSNNQKKEDRIFIREPMGYVPKKNRIHYSGPLMPPGGNMEDILKEHERQIQHAVRKARVEKSGNNRNSEVVGQPNHRGRYAR</sequence>
<keyword evidence="1" id="KW-0418">Kinase</keyword>
<keyword evidence="1" id="KW-0808">Transferase</keyword>
<comment type="caution">
    <text evidence="1">The sequence shown here is derived from an EMBL/GenBank/DDBJ whole genome shotgun (WGS) entry which is preliminary data.</text>
</comment>
<dbReference type="EMBL" id="CM051401">
    <property type="protein sequence ID" value="KAJ4713778.1"/>
    <property type="molecule type" value="Genomic_DNA"/>
</dbReference>